<dbReference type="Pfam" id="PF02518">
    <property type="entry name" value="HATPase_c"/>
    <property type="match status" value="1"/>
</dbReference>
<evidence type="ECO:0000259" key="10">
    <source>
        <dbReference type="PROSITE" id="PS50109"/>
    </source>
</evidence>
<accession>A5D5S2</accession>
<evidence type="ECO:0000256" key="5">
    <source>
        <dbReference type="ARBA" id="ARBA00022679"/>
    </source>
</evidence>
<evidence type="ECO:0000313" key="13">
    <source>
        <dbReference type="Proteomes" id="UP000006556"/>
    </source>
</evidence>
<dbReference type="SUPFAM" id="SSF55874">
    <property type="entry name" value="ATPase domain of HSP90 chaperone/DNA topoisomerase II/histidine kinase"/>
    <property type="match status" value="1"/>
</dbReference>
<evidence type="ECO:0000256" key="8">
    <source>
        <dbReference type="ARBA" id="ARBA00023136"/>
    </source>
</evidence>
<feature type="domain" description="Histidine kinase" evidence="10">
    <location>
        <begin position="269"/>
        <end position="487"/>
    </location>
</feature>
<dbReference type="Pfam" id="PF00672">
    <property type="entry name" value="HAMP"/>
    <property type="match status" value="1"/>
</dbReference>
<feature type="transmembrane region" description="Helical" evidence="9">
    <location>
        <begin position="181"/>
        <end position="200"/>
    </location>
</feature>
<comment type="catalytic activity">
    <reaction evidence="1">
        <text>ATP + protein L-histidine = ADP + protein N-phospho-L-histidine.</text>
        <dbReference type="EC" id="2.7.13.3"/>
    </reaction>
</comment>
<dbReference type="AlphaFoldDB" id="A5D5S2"/>
<keyword evidence="4" id="KW-0597">Phosphoprotein</keyword>
<keyword evidence="5" id="KW-0808">Transferase</keyword>
<dbReference type="FunFam" id="3.30.565.10:FF:000006">
    <property type="entry name" value="Sensor histidine kinase WalK"/>
    <property type="match status" value="1"/>
</dbReference>
<evidence type="ECO:0000259" key="11">
    <source>
        <dbReference type="PROSITE" id="PS50885"/>
    </source>
</evidence>
<dbReference type="GO" id="GO:0016020">
    <property type="term" value="C:membrane"/>
    <property type="evidence" value="ECO:0007669"/>
    <property type="project" value="UniProtKB-SubCell"/>
</dbReference>
<dbReference type="HOGENOM" id="CLU_000445_89_6_9"/>
<proteinExistence type="predicted"/>
<feature type="domain" description="HAMP" evidence="11">
    <location>
        <begin position="202"/>
        <end position="254"/>
    </location>
</feature>
<dbReference type="PRINTS" id="PR00344">
    <property type="entry name" value="BCTRLSENSOR"/>
</dbReference>
<keyword evidence="9" id="KW-0812">Transmembrane</keyword>
<keyword evidence="6" id="KW-0418">Kinase</keyword>
<feature type="transmembrane region" description="Helical" evidence="9">
    <location>
        <begin position="12"/>
        <end position="30"/>
    </location>
</feature>
<dbReference type="KEGG" id="pth:PTH_0246"/>
<dbReference type="EMBL" id="AP009389">
    <property type="protein sequence ID" value="BAF58427.1"/>
    <property type="molecule type" value="Genomic_DNA"/>
</dbReference>
<dbReference type="eggNOG" id="COG5000">
    <property type="taxonomic scope" value="Bacteria"/>
</dbReference>
<dbReference type="InterPro" id="IPR050736">
    <property type="entry name" value="Sensor_HK_Regulatory"/>
</dbReference>
<dbReference type="PROSITE" id="PS50109">
    <property type="entry name" value="HIS_KIN"/>
    <property type="match status" value="1"/>
</dbReference>
<dbReference type="STRING" id="370438.PTH_0246"/>
<dbReference type="PANTHER" id="PTHR43711">
    <property type="entry name" value="TWO-COMPONENT HISTIDINE KINASE"/>
    <property type="match status" value="1"/>
</dbReference>
<comment type="subcellular location">
    <subcellularLocation>
        <location evidence="2">Membrane</location>
    </subcellularLocation>
</comment>
<evidence type="ECO:0000256" key="1">
    <source>
        <dbReference type="ARBA" id="ARBA00000085"/>
    </source>
</evidence>
<dbReference type="CDD" id="cd00075">
    <property type="entry name" value="HATPase"/>
    <property type="match status" value="1"/>
</dbReference>
<name>A5D5S2_PELTS</name>
<dbReference type="CDD" id="cd00082">
    <property type="entry name" value="HisKA"/>
    <property type="match status" value="1"/>
</dbReference>
<evidence type="ECO:0000313" key="12">
    <source>
        <dbReference type="EMBL" id="BAF58427.1"/>
    </source>
</evidence>
<dbReference type="FunFam" id="1.10.287.130:FF:000001">
    <property type="entry name" value="Two-component sensor histidine kinase"/>
    <property type="match status" value="1"/>
</dbReference>
<dbReference type="InterPro" id="IPR005467">
    <property type="entry name" value="His_kinase_dom"/>
</dbReference>
<gene>
    <name evidence="12" type="ordered locus">PTH_0246</name>
</gene>
<organism evidence="12 13">
    <name type="scientific">Pelotomaculum thermopropionicum (strain DSM 13744 / JCM 10971 / SI)</name>
    <dbReference type="NCBI Taxonomy" id="370438"/>
    <lineage>
        <taxon>Bacteria</taxon>
        <taxon>Bacillati</taxon>
        <taxon>Bacillota</taxon>
        <taxon>Clostridia</taxon>
        <taxon>Eubacteriales</taxon>
        <taxon>Desulfotomaculaceae</taxon>
        <taxon>Pelotomaculum</taxon>
    </lineage>
</organism>
<dbReference type="SUPFAM" id="SSF47384">
    <property type="entry name" value="Homodimeric domain of signal transducing histidine kinase"/>
    <property type="match status" value="1"/>
</dbReference>
<dbReference type="InterPro" id="IPR003594">
    <property type="entry name" value="HATPase_dom"/>
</dbReference>
<keyword evidence="9" id="KW-1133">Transmembrane helix</keyword>
<evidence type="ECO:0000256" key="2">
    <source>
        <dbReference type="ARBA" id="ARBA00004370"/>
    </source>
</evidence>
<keyword evidence="7" id="KW-0902">Two-component regulatory system</keyword>
<evidence type="ECO:0000256" key="7">
    <source>
        <dbReference type="ARBA" id="ARBA00023012"/>
    </source>
</evidence>
<dbReference type="Gene3D" id="1.10.287.130">
    <property type="match status" value="1"/>
</dbReference>
<dbReference type="Proteomes" id="UP000006556">
    <property type="component" value="Chromosome"/>
</dbReference>
<sequence>MSIISRSIVVKFWLTMVLIVMIILFFSGLVQTRELKKLYYNQQMEQLIKEGEHISINFAGNRLYPLTGILKTMADMLSANIMIVDSEGYIKECQGMGINMSGGGGERINVAGHHGMPWKEQDLESVKQGRTITYRGPNSFFDKDIISVAVPVYEGQQVTGAVMLSAPLAPIEGRILDLQKITLYTGIAGIILATILSLFFSRTLSRPLLNMNMIARAMAGGDYSRQVEVKSKDEIGILAESLNSLSLRLQDKVAALERLDQTRREFVANVSHELRTPLSIMLGYTEALIDGLAHSDTDRQKYLNNIHEEILRLRRLVTELLDLSRMEAGQVNAEMHETDVAAVAGRVFDKFQAVAAKKGVELRNSLPSVLHPVLANPDRLEQVFINLLDNAIRVTPAGGVVEMTAYELKNELRVSISDEGHGIPPEEQPLVWERFYKVDKSRTRTGEGTGLGLAIVKKIVEAHGGSVEIASMPEKGSTFSFTIPKKL</sequence>
<dbReference type="SMART" id="SM00304">
    <property type="entry name" value="HAMP"/>
    <property type="match status" value="1"/>
</dbReference>
<dbReference type="PANTHER" id="PTHR43711:SF1">
    <property type="entry name" value="HISTIDINE KINASE 1"/>
    <property type="match status" value="1"/>
</dbReference>
<dbReference type="GO" id="GO:0000155">
    <property type="term" value="F:phosphorelay sensor kinase activity"/>
    <property type="evidence" value="ECO:0007669"/>
    <property type="project" value="InterPro"/>
</dbReference>
<reference evidence="13" key="1">
    <citation type="journal article" date="2008" name="Genome Res.">
        <title>The genome of Pelotomaculum thermopropionicum reveals niche-associated evolution in anaerobic microbiota.</title>
        <authorList>
            <person name="Kosaka T."/>
            <person name="Kato S."/>
            <person name="Shimoyama T."/>
            <person name="Ishii S."/>
            <person name="Abe T."/>
            <person name="Watanabe K."/>
        </authorList>
    </citation>
    <scope>NUCLEOTIDE SEQUENCE [LARGE SCALE GENOMIC DNA]</scope>
    <source>
        <strain evidence="13">DSM 13744 / JCM 10971 / SI</strain>
    </source>
</reference>
<keyword evidence="8 9" id="KW-0472">Membrane</keyword>
<protein>
    <recommendedName>
        <fullName evidence="3">histidine kinase</fullName>
        <ecNumber evidence="3">2.7.13.3</ecNumber>
    </recommendedName>
</protein>
<dbReference type="Pfam" id="PF00512">
    <property type="entry name" value="HisKA"/>
    <property type="match status" value="1"/>
</dbReference>
<keyword evidence="13" id="KW-1185">Reference proteome</keyword>
<dbReference type="CDD" id="cd06225">
    <property type="entry name" value="HAMP"/>
    <property type="match status" value="1"/>
</dbReference>
<dbReference type="InterPro" id="IPR036097">
    <property type="entry name" value="HisK_dim/P_sf"/>
</dbReference>
<evidence type="ECO:0000256" key="6">
    <source>
        <dbReference type="ARBA" id="ARBA00022777"/>
    </source>
</evidence>
<dbReference type="Gene3D" id="3.30.565.10">
    <property type="entry name" value="Histidine kinase-like ATPase, C-terminal domain"/>
    <property type="match status" value="1"/>
</dbReference>
<evidence type="ECO:0000256" key="9">
    <source>
        <dbReference type="SAM" id="Phobius"/>
    </source>
</evidence>
<dbReference type="InterPro" id="IPR004358">
    <property type="entry name" value="Sig_transdc_His_kin-like_C"/>
</dbReference>
<dbReference type="SMART" id="SM00387">
    <property type="entry name" value="HATPase_c"/>
    <property type="match status" value="1"/>
</dbReference>
<dbReference type="InterPro" id="IPR003660">
    <property type="entry name" value="HAMP_dom"/>
</dbReference>
<dbReference type="InterPro" id="IPR036890">
    <property type="entry name" value="HATPase_C_sf"/>
</dbReference>
<dbReference type="eggNOG" id="COG5002">
    <property type="taxonomic scope" value="Bacteria"/>
</dbReference>
<evidence type="ECO:0000256" key="4">
    <source>
        <dbReference type="ARBA" id="ARBA00022553"/>
    </source>
</evidence>
<dbReference type="SUPFAM" id="SSF158472">
    <property type="entry name" value="HAMP domain-like"/>
    <property type="match status" value="1"/>
</dbReference>
<dbReference type="SMART" id="SM00388">
    <property type="entry name" value="HisKA"/>
    <property type="match status" value="1"/>
</dbReference>
<dbReference type="InterPro" id="IPR003661">
    <property type="entry name" value="HisK_dim/P_dom"/>
</dbReference>
<dbReference type="EC" id="2.7.13.3" evidence="3"/>
<dbReference type="Gene3D" id="6.10.340.10">
    <property type="match status" value="1"/>
</dbReference>
<evidence type="ECO:0000256" key="3">
    <source>
        <dbReference type="ARBA" id="ARBA00012438"/>
    </source>
</evidence>
<dbReference type="PROSITE" id="PS50885">
    <property type="entry name" value="HAMP"/>
    <property type="match status" value="1"/>
</dbReference>